<dbReference type="Proteomes" id="UP000237000">
    <property type="component" value="Unassembled WGS sequence"/>
</dbReference>
<comment type="caution">
    <text evidence="2">The sequence shown here is derived from an EMBL/GenBank/DDBJ whole genome shotgun (WGS) entry which is preliminary data.</text>
</comment>
<reference evidence="3" key="1">
    <citation type="submission" date="2016-06" db="EMBL/GenBank/DDBJ databases">
        <title>Parallel loss of symbiosis genes in relatives of nitrogen-fixing non-legume Parasponia.</title>
        <authorList>
            <person name="Van Velzen R."/>
            <person name="Holmer R."/>
            <person name="Bu F."/>
            <person name="Rutten L."/>
            <person name="Van Zeijl A."/>
            <person name="Liu W."/>
            <person name="Santuari L."/>
            <person name="Cao Q."/>
            <person name="Sharma T."/>
            <person name="Shen D."/>
            <person name="Roswanjaya Y."/>
            <person name="Wardhani T."/>
            <person name="Kalhor M.S."/>
            <person name="Jansen J."/>
            <person name="Van den Hoogen J."/>
            <person name="Gungor B."/>
            <person name="Hartog M."/>
            <person name="Hontelez J."/>
            <person name="Verver J."/>
            <person name="Yang W.-C."/>
            <person name="Schijlen E."/>
            <person name="Repin R."/>
            <person name="Schilthuizen M."/>
            <person name="Schranz E."/>
            <person name="Heidstra R."/>
            <person name="Miyata K."/>
            <person name="Fedorova E."/>
            <person name="Kohlen W."/>
            <person name="Bisseling T."/>
            <person name="Smit S."/>
            <person name="Geurts R."/>
        </authorList>
    </citation>
    <scope>NUCLEOTIDE SEQUENCE [LARGE SCALE GENOMIC DNA]</scope>
    <source>
        <strain evidence="3">cv. RG33-2</strain>
    </source>
</reference>
<accession>A0A2P5F2K6</accession>
<evidence type="ECO:0000256" key="1">
    <source>
        <dbReference type="SAM" id="MobiDB-lite"/>
    </source>
</evidence>
<dbReference type="AlphaFoldDB" id="A0A2P5F2K6"/>
<dbReference type="InParanoid" id="A0A2P5F2K6"/>
<organism evidence="2 3">
    <name type="scientific">Trema orientale</name>
    <name type="common">Charcoal tree</name>
    <name type="synonym">Celtis orientalis</name>
    <dbReference type="NCBI Taxonomy" id="63057"/>
    <lineage>
        <taxon>Eukaryota</taxon>
        <taxon>Viridiplantae</taxon>
        <taxon>Streptophyta</taxon>
        <taxon>Embryophyta</taxon>
        <taxon>Tracheophyta</taxon>
        <taxon>Spermatophyta</taxon>
        <taxon>Magnoliopsida</taxon>
        <taxon>eudicotyledons</taxon>
        <taxon>Gunneridae</taxon>
        <taxon>Pentapetalae</taxon>
        <taxon>rosids</taxon>
        <taxon>fabids</taxon>
        <taxon>Rosales</taxon>
        <taxon>Cannabaceae</taxon>
        <taxon>Trema</taxon>
    </lineage>
</organism>
<name>A0A2P5F2K6_TREOI</name>
<feature type="region of interest" description="Disordered" evidence="1">
    <location>
        <begin position="71"/>
        <end position="102"/>
    </location>
</feature>
<protein>
    <submittedName>
        <fullName evidence="2">Uncharacterized protein</fullName>
    </submittedName>
</protein>
<evidence type="ECO:0000313" key="3">
    <source>
        <dbReference type="Proteomes" id="UP000237000"/>
    </source>
</evidence>
<keyword evidence="3" id="KW-1185">Reference proteome</keyword>
<sequence length="102" mass="10166">MASSRCRASGGSLQPISLSDVASPLCRTWWVVEANPFSVIGMGFSPRKLLLFASENPNGVGVFGSRSRLGSGGSKNGLGGGGGYGRGCGGGGDGAGEREEGT</sequence>
<evidence type="ECO:0000313" key="2">
    <source>
        <dbReference type="EMBL" id="PON92023.1"/>
    </source>
</evidence>
<dbReference type="EMBL" id="JXTC01000069">
    <property type="protein sequence ID" value="PON92023.1"/>
    <property type="molecule type" value="Genomic_DNA"/>
</dbReference>
<proteinExistence type="predicted"/>
<feature type="compositionally biased region" description="Gly residues" evidence="1">
    <location>
        <begin position="71"/>
        <end position="94"/>
    </location>
</feature>
<gene>
    <name evidence="2" type="ORF">TorRG33x02_120950</name>
</gene>